<dbReference type="AlphaFoldDB" id="Q7VB81"/>
<organism evidence="1 2">
    <name type="scientific">Prochlorococcus marinus (strain SARG / CCMP1375 / SS120)</name>
    <dbReference type="NCBI Taxonomy" id="167539"/>
    <lineage>
        <taxon>Bacteria</taxon>
        <taxon>Bacillati</taxon>
        <taxon>Cyanobacteriota</taxon>
        <taxon>Cyanophyceae</taxon>
        <taxon>Synechococcales</taxon>
        <taxon>Prochlorococcaceae</taxon>
        <taxon>Prochlorococcus</taxon>
    </lineage>
</organism>
<name>Q7VB81_PROMA</name>
<dbReference type="RefSeq" id="WP_011125369.1">
    <property type="nucleotide sequence ID" value="NC_005042.1"/>
</dbReference>
<dbReference type="KEGG" id="pma:Pro_1217"/>
<dbReference type="PATRIC" id="fig|167539.5.peg.1276"/>
<protein>
    <submittedName>
        <fullName evidence="1">Uncharacterized protein</fullName>
    </submittedName>
</protein>
<dbReference type="OrthoDB" id="9942705at2"/>
<evidence type="ECO:0000313" key="2">
    <source>
        <dbReference type="Proteomes" id="UP000001420"/>
    </source>
</evidence>
<dbReference type="Proteomes" id="UP000001420">
    <property type="component" value="Chromosome"/>
</dbReference>
<evidence type="ECO:0000313" key="1">
    <source>
        <dbReference type="EMBL" id="AAQ00262.1"/>
    </source>
</evidence>
<dbReference type="eggNOG" id="ENOG50322YR">
    <property type="taxonomic scope" value="Bacteria"/>
</dbReference>
<dbReference type="EMBL" id="AE017126">
    <property type="protein sequence ID" value="AAQ00262.1"/>
    <property type="molecule type" value="Genomic_DNA"/>
</dbReference>
<accession>Q7VB81</accession>
<sequence length="65" mass="7726">MVFPVLRSMTELLLAVKQEEKRKVERGFANRDAMHRYIRLTAQMNKKVKRKGIKKLIEQSQRKVA</sequence>
<proteinExistence type="predicted"/>
<gene>
    <name evidence="1" type="ordered locus">Pro_1217</name>
</gene>
<dbReference type="HOGENOM" id="CLU_2846322_0_0_3"/>
<dbReference type="EnsemblBacteria" id="AAQ00262">
    <property type="protein sequence ID" value="AAQ00262"/>
    <property type="gene ID" value="Pro_1217"/>
</dbReference>
<keyword evidence="2" id="KW-1185">Reference proteome</keyword>
<reference evidence="1 2" key="1">
    <citation type="journal article" date="2003" name="Proc. Natl. Acad. Sci. U.S.A.">
        <title>Genome sequence of the cyanobacterium Prochlorococcus marinus SS120, a nearly minimal oxyphototrophic genome.</title>
        <authorList>
            <person name="Dufresne A."/>
            <person name="Salanoubat M."/>
            <person name="Partensky F."/>
            <person name="Artiguenave F."/>
            <person name="Axmann I.M."/>
            <person name="Barbe V."/>
            <person name="Duprat S."/>
            <person name="Galperin M.Y."/>
            <person name="Koonin E.V."/>
            <person name="Le Gall F."/>
            <person name="Makarova K.S."/>
            <person name="Ostrowski M."/>
            <person name="Oztas S."/>
            <person name="Robert C."/>
            <person name="Rogozin I.B."/>
            <person name="Scanlan D.J."/>
            <person name="Tandeau de Marsac N."/>
            <person name="Weissenbach J."/>
            <person name="Wincker P."/>
            <person name="Wolf Y.I."/>
            <person name="Hess W.R."/>
        </authorList>
    </citation>
    <scope>NUCLEOTIDE SEQUENCE [LARGE SCALE GENOMIC DNA]</scope>
    <source>
        <strain evidence="2">SARG / CCMP1375 / SS120</strain>
    </source>
</reference>